<feature type="compositionally biased region" description="Polar residues" evidence="1">
    <location>
        <begin position="347"/>
        <end position="365"/>
    </location>
</feature>
<dbReference type="OrthoDB" id="7763451at2759"/>
<dbReference type="PANTHER" id="PTHR32343">
    <property type="entry name" value="SERINE/ARGININE-RICH SPLICING FACTOR"/>
    <property type="match status" value="1"/>
</dbReference>
<sequence length="372" mass="40333">MILTLEVTWRSCYSFCCSDVDGEQVDKFTFSLFSVSDFPFSFLFQVNFLSLPSYEENQGHLVFISFKTANSDNDGSKIAYVTFRNSEGSQTAVLLTGAMVAGERVSIALAPEYTLPDSVASAIRTASENSNAGSAESGYRKAEDVVSSMLAKGFILGKDALNRAKSFDEKHQFTSTAAAKVSSLDQKIGLSEKLSMGTTLVNYKVKEMDEKYQVSEKTKIALSAAEQSVSNAGSAIMKNRYVFTGAAWVTGAFNRVAKAAEDVGQKTREKVMAEDQQRIVCKIEKTKIALSAAEQSVSNAGSAIMKNRYVFTGAAWVTGAFNRVAKAAEDVGQKTREKVMAEDQVRVGQTQMNIPVSQPAGTANQPPQPPQH</sequence>
<dbReference type="AlphaFoldDB" id="A0A834X1G1"/>
<evidence type="ECO:0000313" key="3">
    <source>
        <dbReference type="Proteomes" id="UP000634136"/>
    </source>
</evidence>
<evidence type="ECO:0000256" key="1">
    <source>
        <dbReference type="SAM" id="MobiDB-lite"/>
    </source>
</evidence>
<evidence type="ECO:0000313" key="2">
    <source>
        <dbReference type="EMBL" id="KAF7836557.1"/>
    </source>
</evidence>
<comment type="caution">
    <text evidence="2">The sequence shown here is derived from an EMBL/GenBank/DDBJ whole genome shotgun (WGS) entry which is preliminary data.</text>
</comment>
<organism evidence="2 3">
    <name type="scientific">Senna tora</name>
    <dbReference type="NCBI Taxonomy" id="362788"/>
    <lineage>
        <taxon>Eukaryota</taxon>
        <taxon>Viridiplantae</taxon>
        <taxon>Streptophyta</taxon>
        <taxon>Embryophyta</taxon>
        <taxon>Tracheophyta</taxon>
        <taxon>Spermatophyta</taxon>
        <taxon>Magnoliopsida</taxon>
        <taxon>eudicotyledons</taxon>
        <taxon>Gunneridae</taxon>
        <taxon>Pentapetalae</taxon>
        <taxon>rosids</taxon>
        <taxon>fabids</taxon>
        <taxon>Fabales</taxon>
        <taxon>Fabaceae</taxon>
        <taxon>Caesalpinioideae</taxon>
        <taxon>Cassia clade</taxon>
        <taxon>Senna</taxon>
    </lineage>
</organism>
<name>A0A834X1G1_9FABA</name>
<dbReference type="PANTHER" id="PTHR32343:SF37">
    <property type="entry name" value="BINDING PARTNER OF ACD11 1"/>
    <property type="match status" value="1"/>
</dbReference>
<reference evidence="2" key="1">
    <citation type="submission" date="2020-09" db="EMBL/GenBank/DDBJ databases">
        <title>Genome-Enabled Discovery of Anthraquinone Biosynthesis in Senna tora.</title>
        <authorList>
            <person name="Kang S.-H."/>
            <person name="Pandey R.P."/>
            <person name="Lee C.-M."/>
            <person name="Sim J.-S."/>
            <person name="Jeong J.-T."/>
            <person name="Choi B.-S."/>
            <person name="Jung M."/>
            <person name="Ginzburg D."/>
            <person name="Zhao K."/>
            <person name="Won S.Y."/>
            <person name="Oh T.-J."/>
            <person name="Yu Y."/>
            <person name="Kim N.-H."/>
            <person name="Lee O.R."/>
            <person name="Lee T.-H."/>
            <person name="Bashyal P."/>
            <person name="Kim T.-S."/>
            <person name="Lee W.-H."/>
            <person name="Kawkins C."/>
            <person name="Kim C.-K."/>
            <person name="Kim J.S."/>
            <person name="Ahn B.O."/>
            <person name="Rhee S.Y."/>
            <person name="Sohng J.K."/>
        </authorList>
    </citation>
    <scope>NUCLEOTIDE SEQUENCE</scope>
    <source>
        <tissue evidence="2">Leaf</tissue>
    </source>
</reference>
<dbReference type="EMBL" id="JAAIUW010000004">
    <property type="protein sequence ID" value="KAF7836557.1"/>
    <property type="molecule type" value="Genomic_DNA"/>
</dbReference>
<feature type="region of interest" description="Disordered" evidence="1">
    <location>
        <begin position="342"/>
        <end position="372"/>
    </location>
</feature>
<keyword evidence="3" id="KW-1185">Reference proteome</keyword>
<proteinExistence type="predicted"/>
<gene>
    <name evidence="2" type="ORF">G2W53_011416</name>
</gene>
<dbReference type="Proteomes" id="UP000634136">
    <property type="component" value="Unassembled WGS sequence"/>
</dbReference>
<accession>A0A834X1G1</accession>
<protein>
    <submittedName>
        <fullName evidence="2">Binding partner of ACD11 1</fullName>
    </submittedName>
</protein>